<evidence type="ECO:0000256" key="1">
    <source>
        <dbReference type="SAM" id="SignalP"/>
    </source>
</evidence>
<keyword evidence="1" id="KW-0732">Signal</keyword>
<protein>
    <recommendedName>
        <fullName evidence="2">DUF7731 domain-containing protein</fullName>
    </recommendedName>
</protein>
<reference evidence="4" key="1">
    <citation type="journal article" date="2017" name="Plant J.">
        <title>The pomegranate (Punica granatum L.) genome and the genomics of punicalagin biosynthesis.</title>
        <authorList>
            <person name="Qin G."/>
            <person name="Xu C."/>
            <person name="Ming R."/>
            <person name="Tang H."/>
            <person name="Guyot R."/>
            <person name="Kramer E.M."/>
            <person name="Hu Y."/>
            <person name="Yi X."/>
            <person name="Qi Y."/>
            <person name="Xu X."/>
            <person name="Gao Z."/>
            <person name="Pan H."/>
            <person name="Jian J."/>
            <person name="Tian Y."/>
            <person name="Yue Z."/>
            <person name="Xu Y."/>
        </authorList>
    </citation>
    <scope>NUCLEOTIDE SEQUENCE [LARGE SCALE GENOMIC DNA]</scope>
    <source>
        <strain evidence="4">cv. Dabenzi</strain>
    </source>
</reference>
<feature type="signal peptide" evidence="1">
    <location>
        <begin position="1"/>
        <end position="32"/>
    </location>
</feature>
<name>A0A218XTB9_PUNGR</name>
<dbReference type="InterPro" id="IPR056633">
    <property type="entry name" value="DUF7731"/>
</dbReference>
<dbReference type="Proteomes" id="UP000197138">
    <property type="component" value="Unassembled WGS sequence"/>
</dbReference>
<dbReference type="Pfam" id="PF24865">
    <property type="entry name" value="DUF7731"/>
    <property type="match status" value="1"/>
</dbReference>
<gene>
    <name evidence="3" type="ORF">CDL15_Pgr016643</name>
</gene>
<accession>A0A218XTB9</accession>
<evidence type="ECO:0000313" key="4">
    <source>
        <dbReference type="Proteomes" id="UP000197138"/>
    </source>
</evidence>
<sequence>MASAVIDTKLCFCIAVLCLVSVFCCGLGNAEGDVPQFGEEGGVHEPGTGEEGEFSDPSQIVAKALLCFNDKYIYKSCEESYRLDQSGDLHVPPEHTLEYCTGPCLRETNLVLDCIDGVLIHFLFYNRATIKDVRDTIHAGCSYGPERGHFDVAEHIAAEEAGARRVASQILIQLGLIFAGRLLFLGHVKYNAVHVLQVRFLGRLHAPDATVWYSEPRSGLG</sequence>
<evidence type="ECO:0000259" key="2">
    <source>
        <dbReference type="Pfam" id="PF24865"/>
    </source>
</evidence>
<dbReference type="AlphaFoldDB" id="A0A218XTB9"/>
<feature type="chain" id="PRO_5012058396" description="DUF7731 domain-containing protein" evidence="1">
    <location>
        <begin position="33"/>
        <end position="221"/>
    </location>
</feature>
<comment type="caution">
    <text evidence="3">The sequence shown here is derived from an EMBL/GenBank/DDBJ whole genome shotgun (WGS) entry which is preliminary data.</text>
</comment>
<dbReference type="PANTHER" id="PTHR34366">
    <property type="entry name" value="OS07G0289901 PROTEIN-RELATED"/>
    <property type="match status" value="1"/>
</dbReference>
<organism evidence="3 4">
    <name type="scientific">Punica granatum</name>
    <name type="common">Pomegranate</name>
    <dbReference type="NCBI Taxonomy" id="22663"/>
    <lineage>
        <taxon>Eukaryota</taxon>
        <taxon>Viridiplantae</taxon>
        <taxon>Streptophyta</taxon>
        <taxon>Embryophyta</taxon>
        <taxon>Tracheophyta</taxon>
        <taxon>Spermatophyta</taxon>
        <taxon>Magnoliopsida</taxon>
        <taxon>eudicotyledons</taxon>
        <taxon>Gunneridae</taxon>
        <taxon>Pentapetalae</taxon>
        <taxon>rosids</taxon>
        <taxon>malvids</taxon>
        <taxon>Myrtales</taxon>
        <taxon>Lythraceae</taxon>
        <taxon>Punica</taxon>
    </lineage>
</organism>
<feature type="domain" description="DUF7731" evidence="2">
    <location>
        <begin position="57"/>
        <end position="156"/>
    </location>
</feature>
<dbReference type="EMBL" id="MTKT01000799">
    <property type="protein sequence ID" value="OWM88070.1"/>
    <property type="molecule type" value="Genomic_DNA"/>
</dbReference>
<evidence type="ECO:0000313" key="3">
    <source>
        <dbReference type="EMBL" id="OWM88070.1"/>
    </source>
</evidence>
<dbReference type="PANTHER" id="PTHR34366:SF2">
    <property type="entry name" value="OS07G0289901 PROTEIN"/>
    <property type="match status" value="1"/>
</dbReference>
<proteinExistence type="predicted"/>